<dbReference type="Gene3D" id="3.40.50.2000">
    <property type="entry name" value="Glycogen Phosphorylase B"/>
    <property type="match status" value="1"/>
</dbReference>
<name>A0A563VKT2_9CYAN</name>
<feature type="domain" description="Glycosyl transferase family 1" evidence="3">
    <location>
        <begin position="7"/>
        <end position="167"/>
    </location>
</feature>
<proteinExistence type="predicted"/>
<dbReference type="CDD" id="cd03801">
    <property type="entry name" value="GT4_PimA-like"/>
    <property type="match status" value="1"/>
</dbReference>
<dbReference type="RefSeq" id="WP_144869741.1">
    <property type="nucleotide sequence ID" value="NZ_LR213879.1"/>
</dbReference>
<evidence type="ECO:0000313" key="5">
    <source>
        <dbReference type="Proteomes" id="UP000320055"/>
    </source>
</evidence>
<sequence length="204" mass="23011">MQNLKSQLNINNPILMYVGNLESYQGIDLLLESFALVLQQTNQVDLVIIGGEVADIQKYQQKANLLKLQAKVHFCGARPTNQLSQYLAQADILVSPRIKGKNTPMKIYSYLDSGKAVLATDLPTHTQVIDRRVGMLAQPNPKDFASAMLSLINNPRLRTQLGIRGKKLIQEKHSYQAFRQKLNTVYDWLQDSVSDSQAQASWIR</sequence>
<dbReference type="GO" id="GO:0016757">
    <property type="term" value="F:glycosyltransferase activity"/>
    <property type="evidence" value="ECO:0007669"/>
    <property type="project" value="UniProtKB-KW"/>
</dbReference>
<dbReference type="EMBL" id="CAACVJ010000031">
    <property type="protein sequence ID" value="VEP11915.1"/>
    <property type="molecule type" value="Genomic_DNA"/>
</dbReference>
<dbReference type="OrthoDB" id="529091at2"/>
<evidence type="ECO:0000259" key="3">
    <source>
        <dbReference type="Pfam" id="PF00534"/>
    </source>
</evidence>
<keyword evidence="2" id="KW-0808">Transferase</keyword>
<accession>A0A563VKT2</accession>
<organism evidence="4 5">
    <name type="scientific">Hyella patelloides LEGE 07179</name>
    <dbReference type="NCBI Taxonomy" id="945734"/>
    <lineage>
        <taxon>Bacteria</taxon>
        <taxon>Bacillati</taxon>
        <taxon>Cyanobacteriota</taxon>
        <taxon>Cyanophyceae</taxon>
        <taxon>Pleurocapsales</taxon>
        <taxon>Hyellaceae</taxon>
        <taxon>Hyella</taxon>
    </lineage>
</organism>
<reference evidence="4 5" key="1">
    <citation type="submission" date="2019-01" db="EMBL/GenBank/DDBJ databases">
        <authorList>
            <person name="Brito A."/>
        </authorList>
    </citation>
    <scope>NUCLEOTIDE SEQUENCE [LARGE SCALE GENOMIC DNA]</scope>
    <source>
        <strain evidence="4">1</strain>
    </source>
</reference>
<keyword evidence="1" id="KW-0328">Glycosyltransferase</keyword>
<dbReference type="PANTHER" id="PTHR12526:SF629">
    <property type="entry name" value="TEICHURONIC ACID BIOSYNTHESIS GLYCOSYLTRANSFERASE TUAH-RELATED"/>
    <property type="match status" value="1"/>
</dbReference>
<dbReference type="Proteomes" id="UP000320055">
    <property type="component" value="Unassembled WGS sequence"/>
</dbReference>
<dbReference type="AlphaFoldDB" id="A0A563VKT2"/>
<dbReference type="InterPro" id="IPR001296">
    <property type="entry name" value="Glyco_trans_1"/>
</dbReference>
<keyword evidence="5" id="KW-1185">Reference proteome</keyword>
<evidence type="ECO:0000256" key="1">
    <source>
        <dbReference type="ARBA" id="ARBA00022676"/>
    </source>
</evidence>
<dbReference type="SUPFAM" id="SSF53756">
    <property type="entry name" value="UDP-Glycosyltransferase/glycogen phosphorylase"/>
    <property type="match status" value="1"/>
</dbReference>
<dbReference type="Pfam" id="PF00534">
    <property type="entry name" value="Glycos_transf_1"/>
    <property type="match status" value="1"/>
</dbReference>
<gene>
    <name evidence="4" type="ORF">H1P_1260006</name>
</gene>
<dbReference type="PANTHER" id="PTHR12526">
    <property type="entry name" value="GLYCOSYLTRANSFERASE"/>
    <property type="match status" value="1"/>
</dbReference>
<evidence type="ECO:0000313" key="4">
    <source>
        <dbReference type="EMBL" id="VEP11915.1"/>
    </source>
</evidence>
<evidence type="ECO:0000256" key="2">
    <source>
        <dbReference type="ARBA" id="ARBA00022679"/>
    </source>
</evidence>
<protein>
    <recommendedName>
        <fullName evidence="3">Glycosyl transferase family 1 domain-containing protein</fullName>
    </recommendedName>
</protein>